<dbReference type="VEuPathDB" id="FungiDB:C5L36_0D05260"/>
<keyword evidence="2" id="KW-0067">ATP-binding</keyword>
<dbReference type="eggNOG" id="KOG0054">
    <property type="taxonomic scope" value="Eukaryota"/>
</dbReference>
<gene>
    <name evidence="3" type="ORF">JL09_g5920</name>
</gene>
<protein>
    <recommendedName>
        <fullName evidence="5">ABC transporter domain-containing protein</fullName>
    </recommendedName>
</protein>
<evidence type="ECO:0000313" key="4">
    <source>
        <dbReference type="Proteomes" id="UP000029867"/>
    </source>
</evidence>
<evidence type="ECO:0008006" key="5">
    <source>
        <dbReference type="Google" id="ProtNLM"/>
    </source>
</evidence>
<dbReference type="FunFam" id="3.40.50.300:FF:003492">
    <property type="entry name" value="AGAP012735-PA"/>
    <property type="match status" value="1"/>
</dbReference>
<dbReference type="Proteomes" id="UP000029867">
    <property type="component" value="Unassembled WGS sequence"/>
</dbReference>
<proteinExistence type="predicted"/>
<dbReference type="InterPro" id="IPR050173">
    <property type="entry name" value="ABC_transporter_C-like"/>
</dbReference>
<dbReference type="HOGENOM" id="CLU_000604_61_8_1"/>
<comment type="caution">
    <text evidence="3">The sequence shown here is derived from an EMBL/GenBank/DDBJ whole genome shotgun (WGS) entry which is preliminary data.</text>
</comment>
<name>A0A099NSV4_PICKU</name>
<dbReference type="Gene3D" id="3.40.50.300">
    <property type="entry name" value="P-loop containing nucleotide triphosphate hydrolases"/>
    <property type="match status" value="1"/>
</dbReference>
<dbReference type="SUPFAM" id="SSF52540">
    <property type="entry name" value="P-loop containing nucleoside triphosphate hydrolases"/>
    <property type="match status" value="1"/>
</dbReference>
<keyword evidence="1" id="KW-0547">Nucleotide-binding</keyword>
<dbReference type="AlphaFoldDB" id="A0A099NSV4"/>
<evidence type="ECO:0000256" key="2">
    <source>
        <dbReference type="ARBA" id="ARBA00022840"/>
    </source>
</evidence>
<dbReference type="PANTHER" id="PTHR24223">
    <property type="entry name" value="ATP-BINDING CASSETTE SUB-FAMILY C"/>
    <property type="match status" value="1"/>
</dbReference>
<evidence type="ECO:0000256" key="1">
    <source>
        <dbReference type="ARBA" id="ARBA00022741"/>
    </source>
</evidence>
<reference evidence="4" key="1">
    <citation type="journal article" date="2014" name="Microb. Cell Fact.">
        <title>Exploiting Issatchenkia orientalis SD108 for succinic acid production.</title>
        <authorList>
            <person name="Xiao H."/>
            <person name="Shao Z."/>
            <person name="Jiang Y."/>
            <person name="Dole S."/>
            <person name="Zhao H."/>
        </authorList>
    </citation>
    <scope>NUCLEOTIDE SEQUENCE [LARGE SCALE GENOMIC DNA]</scope>
    <source>
        <strain evidence="4">SD108</strain>
    </source>
</reference>
<organism evidence="3 4">
    <name type="scientific">Pichia kudriavzevii</name>
    <name type="common">Yeast</name>
    <name type="synonym">Issatchenkia orientalis</name>
    <dbReference type="NCBI Taxonomy" id="4909"/>
    <lineage>
        <taxon>Eukaryota</taxon>
        <taxon>Fungi</taxon>
        <taxon>Dikarya</taxon>
        <taxon>Ascomycota</taxon>
        <taxon>Saccharomycotina</taxon>
        <taxon>Pichiomycetes</taxon>
        <taxon>Pichiales</taxon>
        <taxon>Pichiaceae</taxon>
        <taxon>Pichia</taxon>
    </lineage>
</organism>
<dbReference type="InterPro" id="IPR027417">
    <property type="entry name" value="P-loop_NTPase"/>
</dbReference>
<evidence type="ECO:0000313" key="3">
    <source>
        <dbReference type="EMBL" id="KGK34931.1"/>
    </source>
</evidence>
<dbReference type="EMBL" id="JQFK01001141">
    <property type="protein sequence ID" value="KGK34931.1"/>
    <property type="molecule type" value="Genomic_DNA"/>
</dbReference>
<accession>A0A099NSV4</accession>
<dbReference type="GO" id="GO:0005524">
    <property type="term" value="F:ATP binding"/>
    <property type="evidence" value="ECO:0007669"/>
    <property type="project" value="UniProtKB-KW"/>
</dbReference>
<sequence>MSSDQNKMKDPLDCLITESGGNLSVGQRQLVCLARVLLKTQKGSHLKECPSKILILDEATSSIDTETDNVIQQTIRTRCDHLTILTIAHRLNTIMDSDRILVLDNGEIAEFASPNELLSNPQSQFYNMCVDGGYINDV</sequence>